<reference evidence="2 4" key="2">
    <citation type="submission" date="2014-10" db="EMBL/GenBank/DDBJ databases">
        <title>Paracoccus sanguinis sp. nov., isolated from clinical specimens of New York State patients.</title>
        <authorList>
            <person name="Mingle L.A."/>
            <person name="Cole J.A."/>
            <person name="Lapierre P."/>
            <person name="Musser K.A."/>
        </authorList>
    </citation>
    <scope>NUCLEOTIDE SEQUENCE [LARGE SCALE GENOMIC DNA]</scope>
    <source>
        <strain evidence="2 4">JCM 14014</strain>
    </source>
</reference>
<dbReference type="InterPro" id="IPR009081">
    <property type="entry name" value="PP-bd_ACP"/>
</dbReference>
<dbReference type="Proteomes" id="UP000182312">
    <property type="component" value="Unassembled WGS sequence"/>
</dbReference>
<name>A0A099EXT6_9RHOB</name>
<reference evidence="2 4" key="1">
    <citation type="submission" date="2014-09" db="EMBL/GenBank/DDBJ databases">
        <authorList>
            <person name="McGinnis J.M."/>
            <person name="Wolfgang W.J."/>
        </authorList>
    </citation>
    <scope>NUCLEOTIDE SEQUENCE [LARGE SCALE GENOMIC DNA]</scope>
    <source>
        <strain evidence="2 4">JCM 14014</strain>
    </source>
</reference>
<dbReference type="AlphaFoldDB" id="A0A099EXT6"/>
<organism evidence="2 4">
    <name type="scientific">Paracoccus halophilus</name>
    <dbReference type="NCBI Taxonomy" id="376733"/>
    <lineage>
        <taxon>Bacteria</taxon>
        <taxon>Pseudomonadati</taxon>
        <taxon>Pseudomonadota</taxon>
        <taxon>Alphaproteobacteria</taxon>
        <taxon>Rhodobacterales</taxon>
        <taxon>Paracoccaceae</taxon>
        <taxon>Paracoccus</taxon>
    </lineage>
</organism>
<protein>
    <submittedName>
        <fullName evidence="3">Acyl carrier protein</fullName>
    </submittedName>
</protein>
<dbReference type="eggNOG" id="COG0236">
    <property type="taxonomic scope" value="Bacteria"/>
</dbReference>
<dbReference type="SUPFAM" id="SSF47336">
    <property type="entry name" value="ACP-like"/>
    <property type="match status" value="1"/>
</dbReference>
<sequence>MTRAELLAAIRSVATQRLQVAASARIDEQTRFEDDLRFDSLRMMNLFLYLETEQGVQLTDEAIGASALARVGDLIDLLAASDAVPVAADHVADPGSFADSGYVDIKVHCVVSCLSALIKAAGLDHRPYYFGLWDEGFAVDDQGALRYHHPDVSHAHLFDAAARLYGLRARQWYDFQRGKDENMRRLTRLVESPADGRTVMAMIDLFHLPERENRFNQDPFPHYVLLRRTDDPDIWFMEDPDFRWEGPMARDAILNAAAQASVAGGFLLDPGAIHEPADADTAEYFLARLRSDNPLTGAVILCIDRVAAAADPAPLETRLAEMPLLIIRKYAYEHAFAYFWRDLGRSHDSFLAHCDRIEALAAGLRQSHFEAVRFARTGDRAALPVLRSRLDALDALERRIKSDLRETFQDWRAKHGSALVPA</sequence>
<evidence type="ECO:0000259" key="1">
    <source>
        <dbReference type="PROSITE" id="PS50075"/>
    </source>
</evidence>
<dbReference type="Proteomes" id="UP000029846">
    <property type="component" value="Unassembled WGS sequence"/>
</dbReference>
<evidence type="ECO:0000313" key="4">
    <source>
        <dbReference type="Proteomes" id="UP000029846"/>
    </source>
</evidence>
<dbReference type="RefSeq" id="WP_036743228.1">
    <property type="nucleotide sequence ID" value="NZ_FOJO01000026.1"/>
</dbReference>
<keyword evidence="4" id="KW-1185">Reference proteome</keyword>
<dbReference type="EMBL" id="JRKN01000031">
    <property type="protein sequence ID" value="KGJ02788.1"/>
    <property type="molecule type" value="Genomic_DNA"/>
</dbReference>
<evidence type="ECO:0000313" key="2">
    <source>
        <dbReference type="EMBL" id="KGJ02788.1"/>
    </source>
</evidence>
<gene>
    <name evidence="2" type="ORF">IT41_16365</name>
    <name evidence="3" type="ORF">SAMN04487972_12612</name>
</gene>
<accession>A0A099EXT6</accession>
<dbReference type="Pfam" id="PF19468">
    <property type="entry name" value="DUF6005"/>
    <property type="match status" value="1"/>
</dbReference>
<dbReference type="EMBL" id="FOJO01000026">
    <property type="protein sequence ID" value="SFA60002.1"/>
    <property type="molecule type" value="Genomic_DNA"/>
</dbReference>
<feature type="domain" description="Carrier" evidence="1">
    <location>
        <begin position="4"/>
        <end position="82"/>
    </location>
</feature>
<dbReference type="OrthoDB" id="177586at2"/>
<dbReference type="Gene3D" id="1.10.1200.10">
    <property type="entry name" value="ACP-like"/>
    <property type="match status" value="1"/>
</dbReference>
<dbReference type="InterPro" id="IPR036736">
    <property type="entry name" value="ACP-like_sf"/>
</dbReference>
<dbReference type="PROSITE" id="PS50075">
    <property type="entry name" value="CARRIER"/>
    <property type="match status" value="1"/>
</dbReference>
<dbReference type="InterPro" id="IPR046047">
    <property type="entry name" value="DUF6005"/>
</dbReference>
<proteinExistence type="predicted"/>
<evidence type="ECO:0000313" key="5">
    <source>
        <dbReference type="Proteomes" id="UP000182312"/>
    </source>
</evidence>
<dbReference type="STRING" id="376733.SAMN04487972_12612"/>
<evidence type="ECO:0000313" key="3">
    <source>
        <dbReference type="EMBL" id="SFA60002.1"/>
    </source>
</evidence>
<reference evidence="3 5" key="3">
    <citation type="submission" date="2016-10" db="EMBL/GenBank/DDBJ databases">
        <authorList>
            <person name="de Groot N.N."/>
        </authorList>
    </citation>
    <scope>NUCLEOTIDE SEQUENCE [LARGE SCALE GENOMIC DNA]</scope>
    <source>
        <strain evidence="3 5">CGMCC 1.6117</strain>
    </source>
</reference>